<dbReference type="OrthoDB" id="20473at2759"/>
<dbReference type="SMART" id="SM00717">
    <property type="entry name" value="SANT"/>
    <property type="match status" value="1"/>
</dbReference>
<evidence type="ECO:0000259" key="2">
    <source>
        <dbReference type="PROSITE" id="PS51294"/>
    </source>
</evidence>
<dbReference type="EMBL" id="KB096134">
    <property type="protein sequence ID" value="ESO07929.1"/>
    <property type="molecule type" value="Genomic_DNA"/>
</dbReference>
<dbReference type="EnsemblMetazoa" id="HelroT169635">
    <property type="protein sequence ID" value="HelroP169635"/>
    <property type="gene ID" value="HelroG169635"/>
</dbReference>
<dbReference type="InParanoid" id="T1F270"/>
<evidence type="ECO:0000259" key="1">
    <source>
        <dbReference type="PROSITE" id="PS50090"/>
    </source>
</evidence>
<dbReference type="Proteomes" id="UP000015101">
    <property type="component" value="Unassembled WGS sequence"/>
</dbReference>
<dbReference type="EMBL" id="AMQM01003334">
    <property type="status" value="NOT_ANNOTATED_CDS"/>
    <property type="molecule type" value="Genomic_DNA"/>
</dbReference>
<dbReference type="PROSITE" id="PS51294">
    <property type="entry name" value="HTH_MYB"/>
    <property type="match status" value="1"/>
</dbReference>
<dbReference type="STRING" id="6412.T1F270"/>
<dbReference type="FunCoup" id="T1F270">
    <property type="interactions" value="19"/>
</dbReference>
<dbReference type="Pfam" id="PF00249">
    <property type="entry name" value="Myb_DNA-binding"/>
    <property type="match status" value="1"/>
</dbReference>
<feature type="domain" description="Myb-like" evidence="1">
    <location>
        <begin position="176"/>
        <end position="225"/>
    </location>
</feature>
<dbReference type="GeneID" id="20202920"/>
<organism evidence="4 5">
    <name type="scientific">Helobdella robusta</name>
    <name type="common">Californian leech</name>
    <dbReference type="NCBI Taxonomy" id="6412"/>
    <lineage>
        <taxon>Eukaryota</taxon>
        <taxon>Metazoa</taxon>
        <taxon>Spiralia</taxon>
        <taxon>Lophotrochozoa</taxon>
        <taxon>Annelida</taxon>
        <taxon>Clitellata</taxon>
        <taxon>Hirudinea</taxon>
        <taxon>Rhynchobdellida</taxon>
        <taxon>Glossiphoniidae</taxon>
        <taxon>Helobdella</taxon>
    </lineage>
</organism>
<dbReference type="InterPro" id="IPR017930">
    <property type="entry name" value="Myb_dom"/>
</dbReference>
<evidence type="ECO:0000313" key="5">
    <source>
        <dbReference type="Proteomes" id="UP000015101"/>
    </source>
</evidence>
<gene>
    <name evidence="4" type="primary">20202920</name>
    <name evidence="3" type="ORF">HELRODRAFT_169635</name>
</gene>
<protein>
    <submittedName>
        <fullName evidence="3 4">Uncharacterized protein</fullName>
    </submittedName>
</protein>
<dbReference type="CDD" id="cd00167">
    <property type="entry name" value="SANT"/>
    <property type="match status" value="1"/>
</dbReference>
<reference evidence="4" key="3">
    <citation type="submission" date="2015-06" db="UniProtKB">
        <authorList>
            <consortium name="EnsemblMetazoa"/>
        </authorList>
    </citation>
    <scope>IDENTIFICATION</scope>
</reference>
<dbReference type="PANTHER" id="PTHR22705">
    <property type="entry name" value="ZINC FINGER, ZZ DOMAIN CONTAINING 3"/>
    <property type="match status" value="1"/>
</dbReference>
<dbReference type="SUPFAM" id="SSF46689">
    <property type="entry name" value="Homeodomain-like"/>
    <property type="match status" value="1"/>
</dbReference>
<dbReference type="eggNOG" id="KOG0724">
    <property type="taxonomic scope" value="Eukaryota"/>
</dbReference>
<dbReference type="InterPro" id="IPR037830">
    <property type="entry name" value="ZZZ3"/>
</dbReference>
<reference evidence="3 5" key="2">
    <citation type="journal article" date="2013" name="Nature">
        <title>Insights into bilaterian evolution from three spiralian genomes.</title>
        <authorList>
            <person name="Simakov O."/>
            <person name="Marletaz F."/>
            <person name="Cho S.J."/>
            <person name="Edsinger-Gonzales E."/>
            <person name="Havlak P."/>
            <person name="Hellsten U."/>
            <person name="Kuo D.H."/>
            <person name="Larsson T."/>
            <person name="Lv J."/>
            <person name="Arendt D."/>
            <person name="Savage R."/>
            <person name="Osoegawa K."/>
            <person name="de Jong P."/>
            <person name="Grimwood J."/>
            <person name="Chapman J.A."/>
            <person name="Shapiro H."/>
            <person name="Aerts A."/>
            <person name="Otillar R.P."/>
            <person name="Terry A.Y."/>
            <person name="Boore J.L."/>
            <person name="Grigoriev I.V."/>
            <person name="Lindberg D.R."/>
            <person name="Seaver E.C."/>
            <person name="Weisblat D.A."/>
            <person name="Putnam N.H."/>
            <person name="Rokhsar D.S."/>
        </authorList>
    </citation>
    <scope>NUCLEOTIDE SEQUENCE</scope>
</reference>
<dbReference type="RefSeq" id="XP_009013718.1">
    <property type="nucleotide sequence ID" value="XM_009015470.1"/>
</dbReference>
<feature type="domain" description="HTH myb-type" evidence="2">
    <location>
        <begin position="176"/>
        <end position="229"/>
    </location>
</feature>
<dbReference type="PROSITE" id="PS50090">
    <property type="entry name" value="MYB_LIKE"/>
    <property type="match status" value="1"/>
</dbReference>
<dbReference type="PANTHER" id="PTHR22705:SF0">
    <property type="entry name" value="ZZ-TYPE ZINC FINGER-CONTAINING PROTEIN 3"/>
    <property type="match status" value="1"/>
</dbReference>
<dbReference type="HOGENOM" id="CLU_1020395_0_0_1"/>
<evidence type="ECO:0000313" key="4">
    <source>
        <dbReference type="EnsemblMetazoa" id="HelroP169635"/>
    </source>
</evidence>
<keyword evidence="5" id="KW-1185">Reference proteome</keyword>
<dbReference type="KEGG" id="hro:HELRODRAFT_169635"/>
<name>T1F270_HELRO</name>
<accession>T1F270</accession>
<dbReference type="Gene3D" id="1.10.10.60">
    <property type="entry name" value="Homeodomain-like"/>
    <property type="match status" value="1"/>
</dbReference>
<sequence length="273" mass="31460">MSEEKCVDIISDLNKLLPTPAECNADIIPENLNSYFYETSHYALKNNPDYHALLSCLSLLQSQRLQASKDLNMLIEKKKLALEDPISFVTKLQKKDKSLKFPLPIEIADIPNINWSKYTNRASKVFQNVDSSVMNCRNNSKMKLSLSDLDVKPSLMVDDKRQLKASKSLSQTFNKPWSAEEQRLLDALLVKYPPERFESRRWFKIAEELKTRTPQQVASRVQKYFLKLASQGLPIPGRQPTSASGLKKVFIYSIDFLDFNVHEVSTKMFFWIC</sequence>
<dbReference type="CTD" id="20202920"/>
<dbReference type="InterPro" id="IPR009057">
    <property type="entry name" value="Homeodomain-like_sf"/>
</dbReference>
<evidence type="ECO:0000313" key="3">
    <source>
        <dbReference type="EMBL" id="ESO07929.1"/>
    </source>
</evidence>
<dbReference type="AlphaFoldDB" id="T1F270"/>
<dbReference type="InterPro" id="IPR001005">
    <property type="entry name" value="SANT/Myb"/>
</dbReference>
<proteinExistence type="predicted"/>
<reference evidence="5" key="1">
    <citation type="submission" date="2012-12" db="EMBL/GenBank/DDBJ databases">
        <authorList>
            <person name="Hellsten U."/>
            <person name="Grimwood J."/>
            <person name="Chapman J.A."/>
            <person name="Shapiro H."/>
            <person name="Aerts A."/>
            <person name="Otillar R.P."/>
            <person name="Terry A.Y."/>
            <person name="Boore J.L."/>
            <person name="Simakov O."/>
            <person name="Marletaz F."/>
            <person name="Cho S.-J."/>
            <person name="Edsinger-Gonzales E."/>
            <person name="Havlak P."/>
            <person name="Kuo D.-H."/>
            <person name="Larsson T."/>
            <person name="Lv J."/>
            <person name="Arendt D."/>
            <person name="Savage R."/>
            <person name="Osoegawa K."/>
            <person name="de Jong P."/>
            <person name="Lindberg D.R."/>
            <person name="Seaver E.C."/>
            <person name="Weisblat D.A."/>
            <person name="Putnam N.H."/>
            <person name="Grigoriev I.V."/>
            <person name="Rokhsar D.S."/>
        </authorList>
    </citation>
    <scope>NUCLEOTIDE SEQUENCE</scope>
</reference>